<dbReference type="SUPFAM" id="SSF51735">
    <property type="entry name" value="NAD(P)-binding Rossmann-fold domains"/>
    <property type="match status" value="1"/>
</dbReference>
<name>A0A9W9ZB82_9CNID</name>
<dbReference type="Pfam" id="PF13460">
    <property type="entry name" value="NAD_binding_10"/>
    <property type="match status" value="1"/>
</dbReference>
<evidence type="ECO:0000313" key="2">
    <source>
        <dbReference type="EMBL" id="KAJ7378482.1"/>
    </source>
</evidence>
<dbReference type="PANTHER" id="PTHR43355">
    <property type="entry name" value="FLAVIN REDUCTASE (NADPH)"/>
    <property type="match status" value="1"/>
</dbReference>
<dbReference type="OrthoDB" id="419598at2759"/>
<accession>A0A9W9ZB82</accession>
<gene>
    <name evidence="2" type="ORF">OS493_023017</name>
</gene>
<dbReference type="InterPro" id="IPR016040">
    <property type="entry name" value="NAD(P)-bd_dom"/>
</dbReference>
<dbReference type="EMBL" id="MU826366">
    <property type="protein sequence ID" value="KAJ7378482.1"/>
    <property type="molecule type" value="Genomic_DNA"/>
</dbReference>
<evidence type="ECO:0000313" key="3">
    <source>
        <dbReference type="Proteomes" id="UP001163046"/>
    </source>
</evidence>
<dbReference type="AlphaFoldDB" id="A0A9W9ZB82"/>
<comment type="caution">
    <text evidence="2">The sequence shown here is derived from an EMBL/GenBank/DDBJ whole genome shotgun (WGS) entry which is preliminary data.</text>
</comment>
<dbReference type="InterPro" id="IPR036291">
    <property type="entry name" value="NAD(P)-bd_dom_sf"/>
</dbReference>
<evidence type="ECO:0000259" key="1">
    <source>
        <dbReference type="Pfam" id="PF13460"/>
    </source>
</evidence>
<sequence length="108" mass="11848">MEEAGLLFPKLVVFGASGQTGHQVVLQALTKGYSVTAVVRNPEKFYIKQENLEVIQGDVFDPESTSAILKGKNAVISCLGFQDGTFFRPQHLLQVNNIHNNSNGKVRC</sequence>
<feature type="domain" description="NAD(P)-binding" evidence="1">
    <location>
        <begin position="15"/>
        <end position="84"/>
    </location>
</feature>
<dbReference type="InterPro" id="IPR051606">
    <property type="entry name" value="Polyketide_Oxido-like"/>
</dbReference>
<proteinExistence type="predicted"/>
<keyword evidence="3" id="KW-1185">Reference proteome</keyword>
<protein>
    <recommendedName>
        <fullName evidence="1">NAD(P)-binding domain-containing protein</fullName>
    </recommendedName>
</protein>
<dbReference type="GO" id="GO:0016646">
    <property type="term" value="F:oxidoreductase activity, acting on the CH-NH group of donors, NAD or NADP as acceptor"/>
    <property type="evidence" value="ECO:0007669"/>
    <property type="project" value="TreeGrafter"/>
</dbReference>
<dbReference type="PANTHER" id="PTHR43355:SF2">
    <property type="entry name" value="FLAVIN REDUCTASE (NADPH)"/>
    <property type="match status" value="1"/>
</dbReference>
<dbReference type="Gene3D" id="3.40.50.720">
    <property type="entry name" value="NAD(P)-binding Rossmann-like Domain"/>
    <property type="match status" value="1"/>
</dbReference>
<dbReference type="Proteomes" id="UP001163046">
    <property type="component" value="Unassembled WGS sequence"/>
</dbReference>
<reference evidence="2" key="1">
    <citation type="submission" date="2023-01" db="EMBL/GenBank/DDBJ databases">
        <title>Genome assembly of the deep-sea coral Lophelia pertusa.</title>
        <authorList>
            <person name="Herrera S."/>
            <person name="Cordes E."/>
        </authorList>
    </citation>
    <scope>NUCLEOTIDE SEQUENCE</scope>
    <source>
        <strain evidence="2">USNM1676648</strain>
        <tissue evidence="2">Polyp</tissue>
    </source>
</reference>
<organism evidence="2 3">
    <name type="scientific">Desmophyllum pertusum</name>
    <dbReference type="NCBI Taxonomy" id="174260"/>
    <lineage>
        <taxon>Eukaryota</taxon>
        <taxon>Metazoa</taxon>
        <taxon>Cnidaria</taxon>
        <taxon>Anthozoa</taxon>
        <taxon>Hexacorallia</taxon>
        <taxon>Scleractinia</taxon>
        <taxon>Caryophylliina</taxon>
        <taxon>Caryophylliidae</taxon>
        <taxon>Desmophyllum</taxon>
    </lineage>
</organism>